<dbReference type="AlphaFoldDB" id="A0A1F5R8J8"/>
<dbReference type="PIRSF" id="PIRSF016789">
    <property type="entry name" value="DUF454"/>
    <property type="match status" value="1"/>
</dbReference>
<dbReference type="PANTHER" id="PTHR35813:SF1">
    <property type="entry name" value="INNER MEMBRANE PROTEIN YBAN"/>
    <property type="match status" value="1"/>
</dbReference>
<keyword evidence="1" id="KW-1133">Transmembrane helix</keyword>
<dbReference type="GO" id="GO:0005886">
    <property type="term" value="C:plasma membrane"/>
    <property type="evidence" value="ECO:0007669"/>
    <property type="project" value="TreeGrafter"/>
</dbReference>
<dbReference type="InterPro" id="IPR007401">
    <property type="entry name" value="DUF454"/>
</dbReference>
<gene>
    <name evidence="2" type="ORF">A2024_02245</name>
</gene>
<dbReference type="PANTHER" id="PTHR35813">
    <property type="entry name" value="INNER MEMBRANE PROTEIN YBAN"/>
    <property type="match status" value="1"/>
</dbReference>
<dbReference type="Proteomes" id="UP000177230">
    <property type="component" value="Unassembled WGS sequence"/>
</dbReference>
<proteinExistence type="predicted"/>
<evidence type="ECO:0008006" key="4">
    <source>
        <dbReference type="Google" id="ProtNLM"/>
    </source>
</evidence>
<evidence type="ECO:0000313" key="2">
    <source>
        <dbReference type="EMBL" id="OGF10393.1"/>
    </source>
</evidence>
<evidence type="ECO:0000313" key="3">
    <source>
        <dbReference type="Proteomes" id="UP000177230"/>
    </source>
</evidence>
<reference evidence="2 3" key="1">
    <citation type="journal article" date="2016" name="Nat. Commun.">
        <title>Thousands of microbial genomes shed light on interconnected biogeochemical processes in an aquifer system.</title>
        <authorList>
            <person name="Anantharaman K."/>
            <person name="Brown C.T."/>
            <person name="Hug L.A."/>
            <person name="Sharon I."/>
            <person name="Castelle C.J."/>
            <person name="Probst A.J."/>
            <person name="Thomas B.C."/>
            <person name="Singh A."/>
            <person name="Wilkins M.J."/>
            <person name="Karaoz U."/>
            <person name="Brodie E.L."/>
            <person name="Williams K.H."/>
            <person name="Hubbard S.S."/>
            <person name="Banfield J.F."/>
        </authorList>
    </citation>
    <scope>NUCLEOTIDE SEQUENCE [LARGE SCALE GENOMIC DNA]</scope>
</reference>
<sequence length="127" mass="14344">MRIILVIAGTVSVGLGVIGIFLPLLPTTPFLLLAAVCYARSSQRFHDWLMSNRWFGSYIKNYRDRRGIPLKLKILSVSALWITIAFSAWFVIKLMAVRAILFLIAAGVTWHILSFKTLKHKGNELAE</sequence>
<dbReference type="EMBL" id="MFFM01000039">
    <property type="protein sequence ID" value="OGF10393.1"/>
    <property type="molecule type" value="Genomic_DNA"/>
</dbReference>
<keyword evidence="1" id="KW-0812">Transmembrane</keyword>
<feature type="transmembrane region" description="Helical" evidence="1">
    <location>
        <begin position="70"/>
        <end position="90"/>
    </location>
</feature>
<feature type="transmembrane region" description="Helical" evidence="1">
    <location>
        <begin position="6"/>
        <end position="39"/>
    </location>
</feature>
<evidence type="ECO:0000256" key="1">
    <source>
        <dbReference type="SAM" id="Phobius"/>
    </source>
</evidence>
<accession>A0A1F5R8J8</accession>
<organism evidence="2 3">
    <name type="scientific">Candidatus Edwardsbacteria bacterium GWF2_54_11</name>
    <dbReference type="NCBI Taxonomy" id="1817851"/>
    <lineage>
        <taxon>Bacteria</taxon>
        <taxon>Candidatus Edwardsiibacteriota</taxon>
    </lineage>
</organism>
<keyword evidence="1" id="KW-0472">Membrane</keyword>
<feature type="transmembrane region" description="Helical" evidence="1">
    <location>
        <begin position="96"/>
        <end position="113"/>
    </location>
</feature>
<protein>
    <recommendedName>
        <fullName evidence="4">DUF454 domain-containing protein</fullName>
    </recommendedName>
</protein>
<name>A0A1F5R8J8_9BACT</name>
<comment type="caution">
    <text evidence="2">The sequence shown here is derived from an EMBL/GenBank/DDBJ whole genome shotgun (WGS) entry which is preliminary data.</text>
</comment>
<dbReference type="Pfam" id="PF04304">
    <property type="entry name" value="DUF454"/>
    <property type="match status" value="1"/>
</dbReference>